<dbReference type="Proteomes" id="UP000000427">
    <property type="component" value="Chromosome"/>
</dbReference>
<sequence>MPLLFVTCKKAHHCIRMYSDGRYLYFSMFKKTDNLIGQQLPMIFFILSVDLFASSGTFLKGLTSTFNKDDGSTYNEKTWLLGIAFDTSISPTCLKSCCAAKKKKLVGFDCLFSHASISGDTDL</sequence>
<gene>
    <name evidence="1" type="ordered locus">BA_2739</name>
</gene>
<evidence type="ECO:0000313" key="2">
    <source>
        <dbReference type="Proteomes" id="UP000000427"/>
    </source>
</evidence>
<protein>
    <submittedName>
        <fullName evidence="1">Uncharacterized protein</fullName>
    </submittedName>
</protein>
<dbReference type="EMBL" id="AE016879">
    <property type="protein sequence ID" value="AAP26575.1"/>
    <property type="molecule type" value="Genomic_DNA"/>
</dbReference>
<dbReference type="KEGG" id="ban:BA_2739"/>
<dbReference type="AlphaFoldDB" id="A0A2P0HEY9"/>
<name>A0A2P0HEY9_BACAN</name>
<accession>A0A2P0HEY9</accession>
<reference evidence="1 2" key="1">
    <citation type="journal article" date="2003" name="Nature">
        <title>The genome sequence of Bacillus anthracis Ames and comparison to closely related bacteria.</title>
        <authorList>
            <person name="Read T.D."/>
            <person name="Peterson S.N."/>
            <person name="Tourasse N."/>
            <person name="Baillie L.W."/>
            <person name="Paulsen I.T."/>
            <person name="Nelson K.E."/>
            <person name="Tettelin H."/>
            <person name="Fouts D.E."/>
            <person name="Eisen J.A."/>
            <person name="Gill S.R."/>
            <person name="Holtzapple E.K."/>
            <person name="Okstad O.A."/>
            <person name="Helgason E."/>
            <person name="Rilstone J."/>
            <person name="Wu M."/>
            <person name="Kolonay J.F."/>
            <person name="Beanan M.J."/>
            <person name="Dodson R.J."/>
            <person name="Brinkac L.M."/>
            <person name="Gwinn M."/>
            <person name="DeBoy R.T."/>
            <person name="Madpu R."/>
            <person name="Daugherty S.C."/>
            <person name="Durkin A.S."/>
            <person name="Haft D.H."/>
            <person name="Nelson W.C."/>
            <person name="Peterson J.D."/>
            <person name="Pop M."/>
            <person name="Khouri H.M."/>
            <person name="Radune D."/>
            <person name="Benton J.L."/>
            <person name="Mahamoud Y."/>
            <person name="Jiang L."/>
            <person name="Hance I.R."/>
            <person name="Weidman J.F."/>
            <person name="Berry K.J."/>
            <person name="Plaut R.D."/>
            <person name="Wolf A.M."/>
            <person name="Watkins K.L."/>
            <person name="Nierman W.C."/>
            <person name="Hazen A."/>
            <person name="Cline R."/>
            <person name="Redmond C."/>
            <person name="Thwaite J.E."/>
            <person name="White O."/>
            <person name="Salzberg S.L."/>
            <person name="Thomason B."/>
            <person name="Friedlander A.M."/>
            <person name="Koehler T.M."/>
            <person name="Hanna P.C."/>
            <person name="Kolsto A.B."/>
            <person name="Fraser C.M."/>
        </authorList>
    </citation>
    <scope>NUCLEOTIDE SEQUENCE [LARGE SCALE GENOMIC DNA]</scope>
    <source>
        <strain evidence="2">Ames / isolate Porton</strain>
    </source>
</reference>
<organism evidence="1 2">
    <name type="scientific">Bacillus anthracis</name>
    <name type="common">anthrax bacterium</name>
    <dbReference type="NCBI Taxonomy" id="1392"/>
    <lineage>
        <taxon>Bacteria</taxon>
        <taxon>Bacillati</taxon>
        <taxon>Bacillota</taxon>
        <taxon>Bacilli</taxon>
        <taxon>Bacillales</taxon>
        <taxon>Bacillaceae</taxon>
        <taxon>Bacillus</taxon>
        <taxon>Bacillus cereus group</taxon>
    </lineage>
</organism>
<proteinExistence type="predicted"/>
<evidence type="ECO:0000313" key="1">
    <source>
        <dbReference type="EMBL" id="AAP26575.1"/>
    </source>
</evidence>